<reference evidence="1 2" key="1">
    <citation type="submission" date="2023-11" db="EMBL/GenBank/DDBJ databases">
        <authorList>
            <person name="Val-Calvo J."/>
            <person name="Scortti M."/>
            <person name="Vazquez-Boland J."/>
        </authorList>
    </citation>
    <scope>NUCLEOTIDE SEQUENCE [LARGE SCALE GENOMIC DNA]</scope>
    <source>
        <strain evidence="1 2">PAM 2766</strain>
    </source>
</reference>
<sequence>MDKFVGAFRAFVMHAYGREDPGARPAQGGDIAGRQDRSPQEMLVLVHLEQMLGSGAK</sequence>
<protein>
    <submittedName>
        <fullName evidence="1">Uncharacterized protein</fullName>
    </submittedName>
</protein>
<gene>
    <name evidence="1" type="ORF">ABEU20_000280</name>
</gene>
<accession>A0ABW9F8K6</accession>
<name>A0ABW9F8K6_9NOCA</name>
<comment type="caution">
    <text evidence="1">The sequence shown here is derived from an EMBL/GenBank/DDBJ whole genome shotgun (WGS) entry which is preliminary data.</text>
</comment>
<evidence type="ECO:0000313" key="2">
    <source>
        <dbReference type="Proteomes" id="UP001629745"/>
    </source>
</evidence>
<dbReference type="RefSeq" id="WP_420163151.1">
    <property type="nucleotide sequence ID" value="NZ_JBDLNV010000001.1"/>
</dbReference>
<organism evidence="1 2">
    <name type="scientific">Rhodococcus parequi</name>
    <dbReference type="NCBI Taxonomy" id="3137122"/>
    <lineage>
        <taxon>Bacteria</taxon>
        <taxon>Bacillati</taxon>
        <taxon>Actinomycetota</taxon>
        <taxon>Actinomycetes</taxon>
        <taxon>Mycobacteriales</taxon>
        <taxon>Nocardiaceae</taxon>
        <taxon>Rhodococcus</taxon>
    </lineage>
</organism>
<evidence type="ECO:0000313" key="1">
    <source>
        <dbReference type="EMBL" id="MFM1721752.1"/>
    </source>
</evidence>
<dbReference type="EMBL" id="JBDLNV010000001">
    <property type="protein sequence ID" value="MFM1721752.1"/>
    <property type="molecule type" value="Genomic_DNA"/>
</dbReference>
<keyword evidence="2" id="KW-1185">Reference proteome</keyword>
<dbReference type="Proteomes" id="UP001629745">
    <property type="component" value="Unassembled WGS sequence"/>
</dbReference>
<proteinExistence type="predicted"/>